<dbReference type="InterPro" id="IPR002909">
    <property type="entry name" value="IPT_dom"/>
</dbReference>
<dbReference type="Pfam" id="PF01833">
    <property type="entry name" value="TIG"/>
    <property type="match status" value="1"/>
</dbReference>
<dbReference type="EMBL" id="JAVDUM010000009">
    <property type="protein sequence ID" value="MDR6867532.1"/>
    <property type="molecule type" value="Genomic_DNA"/>
</dbReference>
<dbReference type="RefSeq" id="WP_310020427.1">
    <property type="nucleotide sequence ID" value="NZ_JAVDUM010000009.1"/>
</dbReference>
<dbReference type="SUPFAM" id="SSF81296">
    <property type="entry name" value="E set domains"/>
    <property type="match status" value="1"/>
</dbReference>
<gene>
    <name evidence="2" type="ORF">J2Y69_002136</name>
</gene>
<dbReference type="InterPro" id="IPR014756">
    <property type="entry name" value="Ig_E-set"/>
</dbReference>
<evidence type="ECO:0000313" key="2">
    <source>
        <dbReference type="EMBL" id="MDR6867532.1"/>
    </source>
</evidence>
<keyword evidence="3" id="KW-1185">Reference proteome</keyword>
<reference evidence="2 3" key="1">
    <citation type="submission" date="2023-07" db="EMBL/GenBank/DDBJ databases">
        <title>Sorghum-associated microbial communities from plants grown in Nebraska, USA.</title>
        <authorList>
            <person name="Schachtman D."/>
        </authorList>
    </citation>
    <scope>NUCLEOTIDE SEQUENCE [LARGE SCALE GENOMIC DNA]</scope>
    <source>
        <strain evidence="2 3">2980</strain>
    </source>
</reference>
<dbReference type="Proteomes" id="UP001259347">
    <property type="component" value="Unassembled WGS sequence"/>
</dbReference>
<feature type="domain" description="IPT/TIG" evidence="1">
    <location>
        <begin position="174"/>
        <end position="240"/>
    </location>
</feature>
<evidence type="ECO:0000313" key="3">
    <source>
        <dbReference type="Proteomes" id="UP001259347"/>
    </source>
</evidence>
<protein>
    <recommendedName>
        <fullName evidence="1">IPT/TIG domain-containing protein</fullName>
    </recommendedName>
</protein>
<sequence>MTPPDTTLYDTTVPSVGSLSLAHQRLIRLKQAGTFINITGDVNNLALNPSPITQQREVYGTKGRTSTEIIGYNYAPTFNVEVVRDPVTKQIVAAQAWFKDLVAAAFSEGEANKREFQLFTDALDETMPVLEGKFSVAYSEANTGYADKGVVTFTLANDGVVAQVPSPLAGPGEPIIESATPAGQTVGDQIVVRGYKFAGTTGITVDGQAVTEFVVVDQYTIVLVIPATVAGAAPIIVTSALGASAAFPYVAA</sequence>
<evidence type="ECO:0000259" key="1">
    <source>
        <dbReference type="Pfam" id="PF01833"/>
    </source>
</evidence>
<organism evidence="2 3">
    <name type="scientific">Microbacterium resistens</name>
    <dbReference type="NCBI Taxonomy" id="156977"/>
    <lineage>
        <taxon>Bacteria</taxon>
        <taxon>Bacillati</taxon>
        <taxon>Actinomycetota</taxon>
        <taxon>Actinomycetes</taxon>
        <taxon>Micrococcales</taxon>
        <taxon>Microbacteriaceae</taxon>
        <taxon>Microbacterium</taxon>
    </lineage>
</organism>
<accession>A0ABU1SF82</accession>
<name>A0ABU1SF82_9MICO</name>
<dbReference type="InterPro" id="IPR013783">
    <property type="entry name" value="Ig-like_fold"/>
</dbReference>
<comment type="caution">
    <text evidence="2">The sequence shown here is derived from an EMBL/GenBank/DDBJ whole genome shotgun (WGS) entry which is preliminary data.</text>
</comment>
<proteinExistence type="predicted"/>
<dbReference type="Gene3D" id="2.60.40.10">
    <property type="entry name" value="Immunoglobulins"/>
    <property type="match status" value="1"/>
</dbReference>